<dbReference type="InterPro" id="IPR050493">
    <property type="entry name" value="FAD-dep_Monooxygenase_BioMet"/>
</dbReference>
<dbReference type="GO" id="GO:0004497">
    <property type="term" value="F:monooxygenase activity"/>
    <property type="evidence" value="ECO:0007669"/>
    <property type="project" value="UniProtKB-KW"/>
</dbReference>
<dbReference type="InParanoid" id="A0A0C3KZM0"/>
<dbReference type="PANTHER" id="PTHR13789">
    <property type="entry name" value="MONOOXYGENASE"/>
    <property type="match status" value="1"/>
</dbReference>
<dbReference type="GO" id="GO:0071949">
    <property type="term" value="F:FAD binding"/>
    <property type="evidence" value="ECO:0007669"/>
    <property type="project" value="InterPro"/>
</dbReference>
<dbReference type="Pfam" id="PF01494">
    <property type="entry name" value="FAD_binding_3"/>
    <property type="match status" value="1"/>
</dbReference>
<name>A0A0C3KZM0_PISTI</name>
<dbReference type="EMBL" id="KN831944">
    <property type="protein sequence ID" value="KIO14922.1"/>
    <property type="molecule type" value="Genomic_DNA"/>
</dbReference>
<sequence>MGPNPLYLRSIDGKPGILIDFIIVGGGITGLACALGLRRIGHRVIVLEKMVVEDVSRLGNGGGRLPPNASKILFQWGLEAALREFAVSSSGVEVMRYETGDLLGTHPWEEEILREAGGEYLFCHHVDLWQLLLRAAKEAGADVRLGANVTSIDGDDCSVRLSGSDVLRADVVIAAVGISSDLRTVVSANDHCLYDSTPVFCRLYSLIVPSQVMLQDHLLAQMYTRPSPPAFLWLGHRASGLASRVGGVNGFMVHIWVSDYPRSTSNESEWTTQVDEADWKFLISHCEPRLQRLVQGATFRMHEPVKIVPQLENWVHPSGRVPVVGEAAHPLPAGSVQLTALGIEDAAVFAKLFSHLTSEDQIPMFLHAFQDLREDRCKRVLDSELDNLIIRMMPNSPEQEERDNIMRERQALGLGVLGAGGGKLPDQWDQLKELFGYNAEDEADDWWVKWGLLRERAKQRSIELEERIHVHFQAVNISNEDDDGE</sequence>
<keyword evidence="3" id="KW-0274">FAD</keyword>
<dbReference type="InterPro" id="IPR036188">
    <property type="entry name" value="FAD/NAD-bd_sf"/>
</dbReference>
<feature type="domain" description="FAD-binding" evidence="7">
    <location>
        <begin position="21"/>
        <end position="382"/>
    </location>
</feature>
<evidence type="ECO:0000256" key="6">
    <source>
        <dbReference type="SAM" id="Phobius"/>
    </source>
</evidence>
<protein>
    <recommendedName>
        <fullName evidence="7">FAD-binding domain-containing protein</fullName>
    </recommendedName>
</protein>
<keyword evidence="5" id="KW-0503">Monooxygenase</keyword>
<organism evidence="8 9">
    <name type="scientific">Pisolithus tinctorius Marx 270</name>
    <dbReference type="NCBI Taxonomy" id="870435"/>
    <lineage>
        <taxon>Eukaryota</taxon>
        <taxon>Fungi</taxon>
        <taxon>Dikarya</taxon>
        <taxon>Basidiomycota</taxon>
        <taxon>Agaricomycotina</taxon>
        <taxon>Agaricomycetes</taxon>
        <taxon>Agaricomycetidae</taxon>
        <taxon>Boletales</taxon>
        <taxon>Sclerodermatineae</taxon>
        <taxon>Pisolithaceae</taxon>
        <taxon>Pisolithus</taxon>
    </lineage>
</organism>
<evidence type="ECO:0000256" key="1">
    <source>
        <dbReference type="ARBA" id="ARBA00007992"/>
    </source>
</evidence>
<evidence type="ECO:0000256" key="4">
    <source>
        <dbReference type="ARBA" id="ARBA00023002"/>
    </source>
</evidence>
<evidence type="ECO:0000313" key="9">
    <source>
        <dbReference type="Proteomes" id="UP000054217"/>
    </source>
</evidence>
<dbReference type="Proteomes" id="UP000054217">
    <property type="component" value="Unassembled WGS sequence"/>
</dbReference>
<dbReference type="SUPFAM" id="SSF51905">
    <property type="entry name" value="FAD/NAD(P)-binding domain"/>
    <property type="match status" value="1"/>
</dbReference>
<feature type="transmembrane region" description="Helical" evidence="6">
    <location>
        <begin position="16"/>
        <end position="37"/>
    </location>
</feature>
<gene>
    <name evidence="8" type="ORF">M404DRAFT_193291</name>
</gene>
<keyword evidence="6" id="KW-1133">Transmembrane helix</keyword>
<reference evidence="9" key="2">
    <citation type="submission" date="2015-01" db="EMBL/GenBank/DDBJ databases">
        <title>Evolutionary Origins and Diversification of the Mycorrhizal Mutualists.</title>
        <authorList>
            <consortium name="DOE Joint Genome Institute"/>
            <consortium name="Mycorrhizal Genomics Consortium"/>
            <person name="Kohler A."/>
            <person name="Kuo A."/>
            <person name="Nagy L.G."/>
            <person name="Floudas D."/>
            <person name="Copeland A."/>
            <person name="Barry K.W."/>
            <person name="Cichocki N."/>
            <person name="Veneault-Fourrey C."/>
            <person name="LaButti K."/>
            <person name="Lindquist E.A."/>
            <person name="Lipzen A."/>
            <person name="Lundell T."/>
            <person name="Morin E."/>
            <person name="Murat C."/>
            <person name="Riley R."/>
            <person name="Ohm R."/>
            <person name="Sun H."/>
            <person name="Tunlid A."/>
            <person name="Henrissat B."/>
            <person name="Grigoriev I.V."/>
            <person name="Hibbett D.S."/>
            <person name="Martin F."/>
        </authorList>
    </citation>
    <scope>NUCLEOTIDE SEQUENCE [LARGE SCALE GENOMIC DNA]</scope>
    <source>
        <strain evidence="9">Marx 270</strain>
    </source>
</reference>
<keyword evidence="2" id="KW-0285">Flavoprotein</keyword>
<keyword evidence="6" id="KW-0812">Transmembrane</keyword>
<dbReference type="OrthoDB" id="5428495at2759"/>
<reference evidence="8 9" key="1">
    <citation type="submission" date="2014-04" db="EMBL/GenBank/DDBJ databases">
        <authorList>
            <consortium name="DOE Joint Genome Institute"/>
            <person name="Kuo A."/>
            <person name="Kohler A."/>
            <person name="Costa M.D."/>
            <person name="Nagy L.G."/>
            <person name="Floudas D."/>
            <person name="Copeland A."/>
            <person name="Barry K.W."/>
            <person name="Cichocki N."/>
            <person name="Veneault-Fourrey C."/>
            <person name="LaButti K."/>
            <person name="Lindquist E.A."/>
            <person name="Lipzen A."/>
            <person name="Lundell T."/>
            <person name="Morin E."/>
            <person name="Murat C."/>
            <person name="Sun H."/>
            <person name="Tunlid A."/>
            <person name="Henrissat B."/>
            <person name="Grigoriev I.V."/>
            <person name="Hibbett D.S."/>
            <person name="Martin F."/>
            <person name="Nordberg H.P."/>
            <person name="Cantor M.N."/>
            <person name="Hua S.X."/>
        </authorList>
    </citation>
    <scope>NUCLEOTIDE SEQUENCE [LARGE SCALE GENOMIC DNA]</scope>
    <source>
        <strain evidence="8 9">Marx 270</strain>
    </source>
</reference>
<keyword evidence="6" id="KW-0472">Membrane</keyword>
<evidence type="ECO:0000259" key="7">
    <source>
        <dbReference type="Pfam" id="PF01494"/>
    </source>
</evidence>
<evidence type="ECO:0000256" key="3">
    <source>
        <dbReference type="ARBA" id="ARBA00022827"/>
    </source>
</evidence>
<dbReference type="STRING" id="870435.A0A0C3KZM0"/>
<keyword evidence="4" id="KW-0560">Oxidoreductase</keyword>
<evidence type="ECO:0000256" key="5">
    <source>
        <dbReference type="ARBA" id="ARBA00023033"/>
    </source>
</evidence>
<dbReference type="InterPro" id="IPR002938">
    <property type="entry name" value="FAD-bd"/>
</dbReference>
<evidence type="ECO:0000256" key="2">
    <source>
        <dbReference type="ARBA" id="ARBA00022630"/>
    </source>
</evidence>
<dbReference type="Gene3D" id="3.50.50.60">
    <property type="entry name" value="FAD/NAD(P)-binding domain"/>
    <property type="match status" value="1"/>
</dbReference>
<dbReference type="PANTHER" id="PTHR13789:SF306">
    <property type="entry name" value="HYDROXYLASE, PUTATIVE-RELATED"/>
    <property type="match status" value="1"/>
</dbReference>
<proteinExistence type="inferred from homology"/>
<accession>A0A0C3KZM0</accession>
<keyword evidence="9" id="KW-1185">Reference proteome</keyword>
<comment type="similarity">
    <text evidence="1">Belongs to the paxM FAD-dependent monooxygenase family.</text>
</comment>
<dbReference type="PRINTS" id="PR00420">
    <property type="entry name" value="RNGMNOXGNASE"/>
</dbReference>
<dbReference type="HOGENOM" id="CLU_009665_19_3_1"/>
<evidence type="ECO:0000313" key="8">
    <source>
        <dbReference type="EMBL" id="KIO14922.1"/>
    </source>
</evidence>
<dbReference type="AlphaFoldDB" id="A0A0C3KZM0"/>